<organism evidence="2 3">
    <name type="scientific">Sutterella massiliensis</name>
    <dbReference type="NCBI Taxonomy" id="1816689"/>
    <lineage>
        <taxon>Bacteria</taxon>
        <taxon>Pseudomonadati</taxon>
        <taxon>Pseudomonadota</taxon>
        <taxon>Betaproteobacteria</taxon>
        <taxon>Burkholderiales</taxon>
        <taxon>Sutterellaceae</taxon>
        <taxon>Sutterella</taxon>
    </lineage>
</organism>
<accession>A0ABS2DRS0</accession>
<keyword evidence="1" id="KW-1133">Transmembrane helix</keyword>
<reference evidence="2 3" key="1">
    <citation type="journal article" date="2021" name="Sci. Rep.">
        <title>The distribution of antibiotic resistance genes in chicken gut microbiota commensals.</title>
        <authorList>
            <person name="Juricova H."/>
            <person name="Matiasovicova J."/>
            <person name="Kubasova T."/>
            <person name="Cejkova D."/>
            <person name="Rychlik I."/>
        </authorList>
    </citation>
    <scope>NUCLEOTIDE SEQUENCE [LARGE SCALE GENOMIC DNA]</scope>
    <source>
        <strain evidence="2 3">An829</strain>
    </source>
</reference>
<evidence type="ECO:0000256" key="1">
    <source>
        <dbReference type="SAM" id="Phobius"/>
    </source>
</evidence>
<comment type="caution">
    <text evidence="2">The sequence shown here is derived from an EMBL/GenBank/DDBJ whole genome shotgun (WGS) entry which is preliminary data.</text>
</comment>
<keyword evidence="1" id="KW-0812">Transmembrane</keyword>
<evidence type="ECO:0000313" key="2">
    <source>
        <dbReference type="EMBL" id="MBM6704031.1"/>
    </source>
</evidence>
<dbReference type="EMBL" id="JACJJC010000007">
    <property type="protein sequence ID" value="MBM6704031.1"/>
    <property type="molecule type" value="Genomic_DNA"/>
</dbReference>
<protein>
    <submittedName>
        <fullName evidence="2">Uncharacterized protein</fullName>
    </submittedName>
</protein>
<feature type="transmembrane region" description="Helical" evidence="1">
    <location>
        <begin position="119"/>
        <end position="145"/>
    </location>
</feature>
<sequence>MFEQFSIAFTGSGLLLALFVPLLLTLFLRIIGRGVPPACEVPGMPAGIGGLLLGLLFFLSVDAMLLLFELGRGAGEVARVISMDADFAWPAIKTIIPGAIVVFALLAAIMVLTIGRSRAALWTAVVLLWVAGPGGDFLKAVILGIPVDVSSGFAGISTFTILATIYLLFSNRSAFTYGLSSAKKIEKAYLAKRNLAS</sequence>
<dbReference type="Proteomes" id="UP000715095">
    <property type="component" value="Unassembled WGS sequence"/>
</dbReference>
<name>A0ABS2DRS0_9BURK</name>
<keyword evidence="1" id="KW-0472">Membrane</keyword>
<feature type="transmembrane region" description="Helical" evidence="1">
    <location>
        <begin position="48"/>
        <end position="68"/>
    </location>
</feature>
<keyword evidence="3" id="KW-1185">Reference proteome</keyword>
<feature type="transmembrane region" description="Helical" evidence="1">
    <location>
        <begin position="88"/>
        <end position="112"/>
    </location>
</feature>
<feature type="transmembrane region" description="Helical" evidence="1">
    <location>
        <begin position="151"/>
        <end position="169"/>
    </location>
</feature>
<feature type="transmembrane region" description="Helical" evidence="1">
    <location>
        <begin position="6"/>
        <end position="28"/>
    </location>
</feature>
<dbReference type="RefSeq" id="WP_205102497.1">
    <property type="nucleotide sequence ID" value="NZ_JACJJC010000007.1"/>
</dbReference>
<evidence type="ECO:0000313" key="3">
    <source>
        <dbReference type="Proteomes" id="UP000715095"/>
    </source>
</evidence>
<gene>
    <name evidence="2" type="ORF">H6A60_05965</name>
</gene>
<proteinExistence type="predicted"/>